<name>A0A7Y9LE69_9ACTN</name>
<dbReference type="PANTHER" id="PTHR43626:SF4">
    <property type="entry name" value="GCN5-RELATED N-ACETYLTRANSFERASE 2, CHLOROPLASTIC"/>
    <property type="match status" value="1"/>
</dbReference>
<protein>
    <submittedName>
        <fullName evidence="4">GNAT superfamily N-acetyltransferase</fullName>
    </submittedName>
</protein>
<dbReference type="InterPro" id="IPR045039">
    <property type="entry name" value="NSI-like"/>
</dbReference>
<dbReference type="Proteomes" id="UP000569914">
    <property type="component" value="Unassembled WGS sequence"/>
</dbReference>
<evidence type="ECO:0000256" key="1">
    <source>
        <dbReference type="ARBA" id="ARBA00022679"/>
    </source>
</evidence>
<dbReference type="PANTHER" id="PTHR43626">
    <property type="entry name" value="ACYL-COA N-ACYLTRANSFERASE"/>
    <property type="match status" value="1"/>
</dbReference>
<comment type="caution">
    <text evidence="4">The sequence shown here is derived from an EMBL/GenBank/DDBJ whole genome shotgun (WGS) entry which is preliminary data.</text>
</comment>
<proteinExistence type="predicted"/>
<dbReference type="Gene3D" id="3.40.630.30">
    <property type="match status" value="1"/>
</dbReference>
<keyword evidence="1 4" id="KW-0808">Transferase</keyword>
<reference evidence="4 5" key="1">
    <citation type="submission" date="2020-07" db="EMBL/GenBank/DDBJ databases">
        <title>Sequencing the genomes of 1000 actinobacteria strains.</title>
        <authorList>
            <person name="Klenk H.-P."/>
        </authorList>
    </citation>
    <scope>NUCLEOTIDE SEQUENCE [LARGE SCALE GENOMIC DNA]</scope>
    <source>
        <strain evidence="4 5">DSM 22083</strain>
    </source>
</reference>
<keyword evidence="2" id="KW-0012">Acyltransferase</keyword>
<evidence type="ECO:0000256" key="2">
    <source>
        <dbReference type="ARBA" id="ARBA00023315"/>
    </source>
</evidence>
<gene>
    <name evidence="4" type="ORF">BKA15_004904</name>
</gene>
<dbReference type="GO" id="GO:0008080">
    <property type="term" value="F:N-acetyltransferase activity"/>
    <property type="evidence" value="ECO:0007669"/>
    <property type="project" value="InterPro"/>
</dbReference>
<evidence type="ECO:0000313" key="5">
    <source>
        <dbReference type="Proteomes" id="UP000569914"/>
    </source>
</evidence>
<feature type="domain" description="N-acetyltransferase" evidence="3">
    <location>
        <begin position="2"/>
        <end position="131"/>
    </location>
</feature>
<dbReference type="InterPro" id="IPR000182">
    <property type="entry name" value="GNAT_dom"/>
</dbReference>
<dbReference type="AlphaFoldDB" id="A0A7Y9LE69"/>
<dbReference type="RefSeq" id="WP_218871554.1">
    <property type="nucleotide sequence ID" value="NZ_JACCBU010000001.1"/>
</dbReference>
<evidence type="ECO:0000313" key="4">
    <source>
        <dbReference type="EMBL" id="NYE73575.1"/>
    </source>
</evidence>
<dbReference type="PROSITE" id="PS51186">
    <property type="entry name" value="GNAT"/>
    <property type="match status" value="1"/>
</dbReference>
<dbReference type="Pfam" id="PF00583">
    <property type="entry name" value="Acetyltransf_1"/>
    <property type="match status" value="1"/>
</dbReference>
<accession>A0A7Y9LE69</accession>
<dbReference type="SUPFAM" id="SSF55729">
    <property type="entry name" value="Acyl-CoA N-acyltransferases (Nat)"/>
    <property type="match status" value="1"/>
</dbReference>
<dbReference type="CDD" id="cd04301">
    <property type="entry name" value="NAT_SF"/>
    <property type="match status" value="1"/>
</dbReference>
<dbReference type="InterPro" id="IPR016181">
    <property type="entry name" value="Acyl_CoA_acyltransferase"/>
</dbReference>
<keyword evidence="5" id="KW-1185">Reference proteome</keyword>
<dbReference type="GO" id="GO:0005737">
    <property type="term" value="C:cytoplasm"/>
    <property type="evidence" value="ECO:0007669"/>
    <property type="project" value="TreeGrafter"/>
</dbReference>
<organism evidence="4 5">
    <name type="scientific">Microlunatus parietis</name>
    <dbReference type="NCBI Taxonomy" id="682979"/>
    <lineage>
        <taxon>Bacteria</taxon>
        <taxon>Bacillati</taxon>
        <taxon>Actinomycetota</taxon>
        <taxon>Actinomycetes</taxon>
        <taxon>Propionibacteriales</taxon>
        <taxon>Propionibacteriaceae</taxon>
        <taxon>Microlunatus</taxon>
    </lineage>
</organism>
<evidence type="ECO:0000259" key="3">
    <source>
        <dbReference type="PROSITE" id="PS51186"/>
    </source>
</evidence>
<dbReference type="EMBL" id="JACCBU010000001">
    <property type="protein sequence ID" value="NYE73575.1"/>
    <property type="molecule type" value="Genomic_DNA"/>
</dbReference>
<sequence>MITLPRFDRSHLDGVIRLCEAEGWPSFPADPERAVRVLTAPGVTTVVAVEEGTVLGFAQLFSDGELQAFLALLAVDRDRRGAGIGRSLVTEALRLAGGARIDLLSEPDSLGFYRSFPHVERPGIRLYPTRTGSDGTDRDPAA</sequence>